<dbReference type="EMBL" id="AJWZ01006715">
    <property type="protein sequence ID" value="EKC58995.1"/>
    <property type="molecule type" value="Genomic_DNA"/>
</dbReference>
<organism evidence="1">
    <name type="scientific">human gut metagenome</name>
    <dbReference type="NCBI Taxonomy" id="408170"/>
    <lineage>
        <taxon>unclassified sequences</taxon>
        <taxon>metagenomes</taxon>
        <taxon>organismal metagenomes</taxon>
    </lineage>
</organism>
<protein>
    <submittedName>
        <fullName evidence="1">Uncharacterized protein</fullName>
    </submittedName>
</protein>
<sequence length="35" mass="4247">MGIYFLSPNEQNWPLDEIVRQLYFTRQIKLNGQAY</sequence>
<accession>K1SYY8</accession>
<feature type="non-terminal residue" evidence="1">
    <location>
        <position position="35"/>
    </location>
</feature>
<reference evidence="1" key="1">
    <citation type="journal article" date="2013" name="Environ. Microbiol.">
        <title>Microbiota from the distal guts of lean and obese adolescents exhibit partial functional redundancy besides clear differences in community structure.</title>
        <authorList>
            <person name="Ferrer M."/>
            <person name="Ruiz A."/>
            <person name="Lanza F."/>
            <person name="Haange S.B."/>
            <person name="Oberbach A."/>
            <person name="Till H."/>
            <person name="Bargiela R."/>
            <person name="Campoy C."/>
            <person name="Segura M.T."/>
            <person name="Richter M."/>
            <person name="von Bergen M."/>
            <person name="Seifert J."/>
            <person name="Suarez A."/>
        </authorList>
    </citation>
    <scope>NUCLEOTIDE SEQUENCE</scope>
</reference>
<proteinExistence type="predicted"/>
<dbReference type="AlphaFoldDB" id="K1SYY8"/>
<evidence type="ECO:0000313" key="1">
    <source>
        <dbReference type="EMBL" id="EKC58995.1"/>
    </source>
</evidence>
<gene>
    <name evidence="1" type="ORF">OBE_09715</name>
</gene>
<name>K1SYY8_9ZZZZ</name>
<comment type="caution">
    <text evidence="1">The sequence shown here is derived from an EMBL/GenBank/DDBJ whole genome shotgun (WGS) entry which is preliminary data.</text>
</comment>